<dbReference type="Pfam" id="PF14375">
    <property type="entry name" value="Cys_rich_CWC"/>
    <property type="match status" value="1"/>
</dbReference>
<dbReference type="InterPro" id="IPR010710">
    <property type="entry name" value="DUF1289"/>
</dbReference>
<name>A0ABW2QTE2_9NEIS</name>
<dbReference type="RefSeq" id="WP_380186253.1">
    <property type="nucleotide sequence ID" value="NZ_JBHTBQ010000006.1"/>
</dbReference>
<dbReference type="Proteomes" id="UP001596473">
    <property type="component" value="Unassembled WGS sequence"/>
</dbReference>
<reference evidence="2" key="1">
    <citation type="journal article" date="2019" name="Int. J. Syst. Evol. Microbiol.">
        <title>The Global Catalogue of Microorganisms (GCM) 10K type strain sequencing project: providing services to taxonomists for standard genome sequencing and annotation.</title>
        <authorList>
            <consortium name="The Broad Institute Genomics Platform"/>
            <consortium name="The Broad Institute Genome Sequencing Center for Infectious Disease"/>
            <person name="Wu L."/>
            <person name="Ma J."/>
        </authorList>
    </citation>
    <scope>NUCLEOTIDE SEQUENCE [LARGE SCALE GENOMIC DNA]</scope>
    <source>
        <strain evidence="2">CCUG 62945</strain>
    </source>
</reference>
<keyword evidence="2" id="KW-1185">Reference proteome</keyword>
<dbReference type="PANTHER" id="PTHR35175:SF2">
    <property type="entry name" value="DUF1289 DOMAIN-CONTAINING PROTEIN"/>
    <property type="match status" value="1"/>
</dbReference>
<gene>
    <name evidence="1" type="ORF">ACFQNF_03965</name>
</gene>
<protein>
    <submittedName>
        <fullName evidence="1">DUF1289 domain-containing protein</fullName>
    </submittedName>
</protein>
<dbReference type="EMBL" id="JBHTBQ010000006">
    <property type="protein sequence ID" value="MFC7419028.1"/>
    <property type="molecule type" value="Genomic_DNA"/>
</dbReference>
<evidence type="ECO:0000313" key="1">
    <source>
        <dbReference type="EMBL" id="MFC7419028.1"/>
    </source>
</evidence>
<dbReference type="PANTHER" id="PTHR35175">
    <property type="entry name" value="DUF1289 DOMAIN-CONTAINING PROTEIN"/>
    <property type="match status" value="1"/>
</dbReference>
<organism evidence="1 2">
    <name type="scientific">Iodobacter arcticus</name>
    <dbReference type="NCBI Taxonomy" id="590593"/>
    <lineage>
        <taxon>Bacteria</taxon>
        <taxon>Pseudomonadati</taxon>
        <taxon>Pseudomonadota</taxon>
        <taxon>Betaproteobacteria</taxon>
        <taxon>Neisseriales</taxon>
        <taxon>Chitinibacteraceae</taxon>
        <taxon>Iodobacter</taxon>
    </lineage>
</organism>
<dbReference type="Pfam" id="PF06945">
    <property type="entry name" value="DUF1289"/>
    <property type="match status" value="1"/>
</dbReference>
<comment type="caution">
    <text evidence="1">The sequence shown here is derived from an EMBL/GenBank/DDBJ whole genome shotgun (WGS) entry which is preliminary data.</text>
</comment>
<evidence type="ECO:0000313" key="2">
    <source>
        <dbReference type="Proteomes" id="UP001596473"/>
    </source>
</evidence>
<dbReference type="InterPro" id="IPR032720">
    <property type="entry name" value="Cys_rich_CWC"/>
</dbReference>
<proteinExistence type="predicted"/>
<sequence length="130" mass="14048">MNDTQAIPSPCINQCKLDDAQTCTGCRRTIEEIRLWSKATEAEKTIIWQRLLALPLAVKSKTCQRCNSVFSCGNGGTQGSCWCMDFPPLLSVASATGDCFCPTCLAAVIAERNPNQPLGDQSTSRNSSAE</sequence>
<accession>A0ABW2QTE2</accession>